<dbReference type="GO" id="GO:0051959">
    <property type="term" value="F:dynein light intermediate chain binding"/>
    <property type="evidence" value="ECO:0007669"/>
    <property type="project" value="InterPro"/>
</dbReference>
<keyword evidence="9" id="KW-0969">Cilium</keyword>
<feature type="coiled-coil region" evidence="13">
    <location>
        <begin position="101"/>
        <end position="135"/>
    </location>
</feature>
<evidence type="ECO:0000256" key="2">
    <source>
        <dbReference type="ARBA" id="ARBA00008887"/>
    </source>
</evidence>
<dbReference type="InterPro" id="IPR042219">
    <property type="entry name" value="AAA_lid_11_sf"/>
</dbReference>
<evidence type="ECO:0000259" key="18">
    <source>
        <dbReference type="Pfam" id="PF18199"/>
    </source>
</evidence>
<keyword evidence="10" id="KW-0505">Motor protein</keyword>
<dbReference type="Gene3D" id="3.10.490.20">
    <property type="match status" value="1"/>
</dbReference>
<dbReference type="InterPro" id="IPR026983">
    <property type="entry name" value="DHC"/>
</dbReference>
<sequence>MVEDYWGCSKKLLSDMKFLENLKAFDKDNIPPANIKKIREKFIDNPEFQPSIIKNVSSACEGLCKWVRAMEVYERVAKVVAPKKERLKGAEGELAVQMAMLAVKRAELKEVEDRLQALNDTFEAMNKKKGELEANIELCSQKLIRAEKLIGGLGGEKDRWTEAARLLGIRYTNLTGDVLLSSGMVAYLGAFTVDYRVECQKDWHMLCQRKKIPCSEEFTLSNTLGNPVMIRAWQIAGLPVDSFSMDNGIIVSNSRRWPLMIDPQGQANKWIKNMEKANKLAVIKLSDGNYVRTLENAIQFGTPILLENIGEELDAVLEPVLLRQTFKQQGVEYMKLGENIVEYSKDFLFYMTTGLRNPHYLPEIAVKVCLLNFMITPLGLQDQLLGIVAAKEKPELEEKKNQLILESAANNKQLKEIETKILEILSSEGNILEDETAIKVLSSSKVLSEEISEKQKIASITEKEIDNTRMGYRPVAEHSSILFFCISELANIEPMYQYSLTWFINLYVQSIADSLKSEDLQIRIKNIVEHFTVSTYNNVCRSLFEKDKLLFSLLLTVGIMQGKDQVDDEVWRFLLTGGIALDNPHPNPAPEWLSDKSWSEIVRASKLKNLIGLFEHVQDNITKWKKIYDSGKPDKEQLPDNWKDVKGMDRMVVLRCFRPDKLIPAVQDFIADNMGRTYIEPPTFDLAGSYKDSNCCSPLIFVLSPGSDPTAGLLKFADDLGMGGNKTQTISLGQGQGPIAATMIDEALKEGSWVVLQNCHLATSWMPALEKICEEIIIPETTKPTFRLWLTSYPSDKFPVSILQNGVKMTNEPPKGLRANLLRSYLSDPISNPSFFSSSKKQEVWQKLLFGLCFFHALVQERRNFGPLGWNIPYEFNESDLRISMRQIQMDLVVQEGYRLSEGDLYYVPLHGPYETYIDYVRNLPISADPGVFGLHSNADITKDNQETNQLLSGVLLTLPRQSGGGAKSPQEIVDELAADILSKIPADFDMAMVIKKYPVVYEESMNTVLRQELIRFNRYTAFASCDPLQSLTQVRWRSSLVNIGKALKGQVVMSAELENVFKSMLLGKVPAMWAAKSYPSLKPLGSYVLDFLARLHFLQDWIDNGPPTVFWLSGFYFTQSFLTGVSQNFARKYTVPIDYIGFEFEVTKQETEMEQKPEDGAYVKGLFLEGARWDREKMVIGESYPKILFDPLPIIWLKPGEMSKFLHENIYVCPVYKTSARRGTLSTTGHSTNYVLPIELPSDKPEKHWINRGVACLCQLDD</sequence>
<evidence type="ECO:0000256" key="6">
    <source>
        <dbReference type="ARBA" id="ARBA00022840"/>
    </source>
</evidence>
<evidence type="ECO:0000256" key="4">
    <source>
        <dbReference type="ARBA" id="ARBA00022701"/>
    </source>
</evidence>
<dbReference type="InterPro" id="IPR041658">
    <property type="entry name" value="AAA_lid_11"/>
</dbReference>
<evidence type="ECO:0000256" key="1">
    <source>
        <dbReference type="ARBA" id="ARBA00004430"/>
    </source>
</evidence>
<dbReference type="InterPro" id="IPR027417">
    <property type="entry name" value="P-loop_NTPase"/>
</dbReference>
<evidence type="ECO:0000259" key="17">
    <source>
        <dbReference type="Pfam" id="PF18198"/>
    </source>
</evidence>
<dbReference type="Pfam" id="PF18199">
    <property type="entry name" value="Dynein_C"/>
    <property type="match status" value="1"/>
</dbReference>
<dbReference type="FunFam" id="3.10.490.20:FF:000001">
    <property type="entry name" value="dynein heavy chain 7, axonemal"/>
    <property type="match status" value="1"/>
</dbReference>
<dbReference type="PANTHER" id="PTHR22878">
    <property type="entry name" value="DYNEIN HEAVY CHAIN 6, AXONEMAL-LIKE-RELATED"/>
    <property type="match status" value="1"/>
</dbReference>
<name>A0AAD7SCC5_9TELE</name>
<feature type="domain" description="Dynein heavy chain AAA lid" evidence="17">
    <location>
        <begin position="845"/>
        <end position="891"/>
    </location>
</feature>
<comment type="caution">
    <text evidence="19">The sequence shown here is derived from an EMBL/GenBank/DDBJ whole genome shotgun (WGS) entry which is preliminary data.</text>
</comment>
<keyword evidence="7" id="KW-0243">Dynein</keyword>
<evidence type="ECO:0000256" key="7">
    <source>
        <dbReference type="ARBA" id="ARBA00023017"/>
    </source>
</evidence>
<evidence type="ECO:0000259" key="15">
    <source>
        <dbReference type="Pfam" id="PF12777"/>
    </source>
</evidence>
<gene>
    <name evidence="19" type="ORF">AAFF_G00406250</name>
</gene>
<dbReference type="Gene3D" id="3.40.50.300">
    <property type="entry name" value="P-loop containing nucleotide triphosphate hydrolases"/>
    <property type="match status" value="2"/>
</dbReference>
<evidence type="ECO:0000256" key="5">
    <source>
        <dbReference type="ARBA" id="ARBA00022741"/>
    </source>
</evidence>
<dbReference type="FunFam" id="3.40.50.300:FF:000223">
    <property type="entry name" value="Dynein heavy chain 3, axonemal"/>
    <property type="match status" value="1"/>
</dbReference>
<keyword evidence="6" id="KW-0067">ATP-binding</keyword>
<evidence type="ECO:0000259" key="14">
    <source>
        <dbReference type="Pfam" id="PF03028"/>
    </source>
</evidence>
<dbReference type="FunFam" id="3.40.50.300:FF:000362">
    <property type="entry name" value="Dynein, axonemal, heavy chain 6"/>
    <property type="match status" value="1"/>
</dbReference>
<dbReference type="Gene3D" id="1.10.8.1220">
    <property type="match status" value="1"/>
</dbReference>
<proteinExistence type="inferred from homology"/>
<dbReference type="InterPro" id="IPR004273">
    <property type="entry name" value="Dynein_heavy_D6_P-loop"/>
</dbReference>
<keyword evidence="8 13" id="KW-0175">Coiled coil</keyword>
<dbReference type="AlphaFoldDB" id="A0AAD7SCC5"/>
<protein>
    <recommendedName>
        <fullName evidence="21">Dynein axonemal heavy chain 3</fullName>
    </recommendedName>
</protein>
<evidence type="ECO:0000256" key="3">
    <source>
        <dbReference type="ARBA" id="ARBA00022490"/>
    </source>
</evidence>
<evidence type="ECO:0000313" key="19">
    <source>
        <dbReference type="EMBL" id="KAJ8399895.1"/>
    </source>
</evidence>
<dbReference type="Gene3D" id="1.20.1270.280">
    <property type="match status" value="1"/>
</dbReference>
<evidence type="ECO:0000256" key="12">
    <source>
        <dbReference type="ARBA" id="ARBA00023273"/>
    </source>
</evidence>
<dbReference type="GO" id="GO:0008569">
    <property type="term" value="F:minus-end-directed microtubule motor activity"/>
    <property type="evidence" value="ECO:0007669"/>
    <property type="project" value="InterPro"/>
</dbReference>
<dbReference type="InterPro" id="IPR035706">
    <property type="entry name" value="AAA_9"/>
</dbReference>
<evidence type="ECO:0000256" key="10">
    <source>
        <dbReference type="ARBA" id="ARBA00023175"/>
    </source>
</evidence>
<dbReference type="Gene3D" id="6.10.140.1060">
    <property type="match status" value="1"/>
</dbReference>
<dbReference type="GO" id="GO:0005524">
    <property type="term" value="F:ATP binding"/>
    <property type="evidence" value="ECO:0007669"/>
    <property type="project" value="UniProtKB-KW"/>
</dbReference>
<feature type="domain" description="Dynein heavy chain region D6 P-loop" evidence="14">
    <location>
        <begin position="695"/>
        <end position="810"/>
    </location>
</feature>
<dbReference type="Pfam" id="PF03028">
    <property type="entry name" value="Dynein_heavy"/>
    <property type="match status" value="1"/>
</dbReference>
<evidence type="ECO:0000256" key="11">
    <source>
        <dbReference type="ARBA" id="ARBA00023212"/>
    </source>
</evidence>
<keyword evidence="20" id="KW-1185">Reference proteome</keyword>
<feature type="domain" description="Dynein heavy chain coiled coil stalk" evidence="15">
    <location>
        <begin position="13"/>
        <end position="199"/>
    </location>
</feature>
<keyword evidence="4" id="KW-0493">Microtubule</keyword>
<evidence type="ECO:0000256" key="13">
    <source>
        <dbReference type="SAM" id="Coils"/>
    </source>
</evidence>
<dbReference type="FunFam" id="1.20.1270.280:FF:000001">
    <property type="entry name" value="dynein heavy chain 7, axonemal"/>
    <property type="match status" value="1"/>
</dbReference>
<feature type="domain" description="Dynein heavy chain C-terminal" evidence="18">
    <location>
        <begin position="946"/>
        <end position="1259"/>
    </location>
</feature>
<organism evidence="19 20">
    <name type="scientific">Aldrovandia affinis</name>
    <dbReference type="NCBI Taxonomy" id="143900"/>
    <lineage>
        <taxon>Eukaryota</taxon>
        <taxon>Metazoa</taxon>
        <taxon>Chordata</taxon>
        <taxon>Craniata</taxon>
        <taxon>Vertebrata</taxon>
        <taxon>Euteleostomi</taxon>
        <taxon>Actinopterygii</taxon>
        <taxon>Neopterygii</taxon>
        <taxon>Teleostei</taxon>
        <taxon>Notacanthiformes</taxon>
        <taxon>Halosauridae</taxon>
        <taxon>Aldrovandia</taxon>
    </lineage>
</organism>
<dbReference type="Gene3D" id="1.20.920.20">
    <property type="match status" value="1"/>
</dbReference>
<evidence type="ECO:0000313" key="20">
    <source>
        <dbReference type="Proteomes" id="UP001221898"/>
    </source>
</evidence>
<dbReference type="GO" id="GO:0007018">
    <property type="term" value="P:microtubule-based movement"/>
    <property type="evidence" value="ECO:0007669"/>
    <property type="project" value="InterPro"/>
</dbReference>
<dbReference type="Proteomes" id="UP001221898">
    <property type="component" value="Unassembled WGS sequence"/>
</dbReference>
<accession>A0AAD7SCC5</accession>
<dbReference type="InterPro" id="IPR041228">
    <property type="entry name" value="Dynein_C"/>
</dbReference>
<dbReference type="Pfam" id="PF18198">
    <property type="entry name" value="AAA_lid_11"/>
    <property type="match status" value="1"/>
</dbReference>
<dbReference type="GO" id="GO:0030286">
    <property type="term" value="C:dynein complex"/>
    <property type="evidence" value="ECO:0007669"/>
    <property type="project" value="UniProtKB-KW"/>
</dbReference>
<feature type="domain" description="Dynein heavy chain ATP-binding dynein motor region" evidence="16">
    <location>
        <begin position="231"/>
        <end position="451"/>
    </location>
</feature>
<evidence type="ECO:0008006" key="21">
    <source>
        <dbReference type="Google" id="ProtNLM"/>
    </source>
</evidence>
<dbReference type="EMBL" id="JAINUG010000080">
    <property type="protein sequence ID" value="KAJ8399895.1"/>
    <property type="molecule type" value="Genomic_DNA"/>
</dbReference>
<dbReference type="InterPro" id="IPR024743">
    <property type="entry name" value="Dynein_HC_stalk"/>
</dbReference>
<keyword evidence="11" id="KW-0206">Cytoskeleton</keyword>
<dbReference type="Pfam" id="PF12777">
    <property type="entry name" value="MT"/>
    <property type="match status" value="1"/>
</dbReference>
<dbReference type="Pfam" id="PF12781">
    <property type="entry name" value="AAA_9"/>
    <property type="match status" value="1"/>
</dbReference>
<dbReference type="GO" id="GO:0005874">
    <property type="term" value="C:microtubule"/>
    <property type="evidence" value="ECO:0007669"/>
    <property type="project" value="UniProtKB-KW"/>
</dbReference>
<evidence type="ECO:0000259" key="16">
    <source>
        <dbReference type="Pfam" id="PF12781"/>
    </source>
</evidence>
<keyword evidence="3" id="KW-0963">Cytoplasm</keyword>
<evidence type="ECO:0000256" key="8">
    <source>
        <dbReference type="ARBA" id="ARBA00023054"/>
    </source>
</evidence>
<dbReference type="GO" id="GO:0005930">
    <property type="term" value="C:axoneme"/>
    <property type="evidence" value="ECO:0007669"/>
    <property type="project" value="UniProtKB-SubCell"/>
</dbReference>
<dbReference type="InterPro" id="IPR043160">
    <property type="entry name" value="Dynein_C_barrel"/>
</dbReference>
<reference evidence="19" key="1">
    <citation type="journal article" date="2023" name="Science">
        <title>Genome structures resolve the early diversification of teleost fishes.</title>
        <authorList>
            <person name="Parey E."/>
            <person name="Louis A."/>
            <person name="Montfort J."/>
            <person name="Bouchez O."/>
            <person name="Roques C."/>
            <person name="Iampietro C."/>
            <person name="Lluch J."/>
            <person name="Castinel A."/>
            <person name="Donnadieu C."/>
            <person name="Desvignes T."/>
            <person name="Floi Bucao C."/>
            <person name="Jouanno E."/>
            <person name="Wen M."/>
            <person name="Mejri S."/>
            <person name="Dirks R."/>
            <person name="Jansen H."/>
            <person name="Henkel C."/>
            <person name="Chen W.J."/>
            <person name="Zahm M."/>
            <person name="Cabau C."/>
            <person name="Klopp C."/>
            <person name="Thompson A.W."/>
            <person name="Robinson-Rechavi M."/>
            <person name="Braasch I."/>
            <person name="Lecointre G."/>
            <person name="Bobe J."/>
            <person name="Postlethwait J.H."/>
            <person name="Berthelot C."/>
            <person name="Roest Crollius H."/>
            <person name="Guiguen Y."/>
        </authorList>
    </citation>
    <scope>NUCLEOTIDE SEQUENCE</scope>
    <source>
        <strain evidence="19">NC1722</strain>
    </source>
</reference>
<evidence type="ECO:0000256" key="9">
    <source>
        <dbReference type="ARBA" id="ARBA00023069"/>
    </source>
</evidence>
<comment type="similarity">
    <text evidence="2">Belongs to the dynein heavy chain family.</text>
</comment>
<dbReference type="FunFam" id="1.10.8.1220:FF:000001">
    <property type="entry name" value="Dynein axonemal heavy chain 5"/>
    <property type="match status" value="1"/>
</dbReference>
<dbReference type="GO" id="GO:0045505">
    <property type="term" value="F:dynein intermediate chain binding"/>
    <property type="evidence" value="ECO:0007669"/>
    <property type="project" value="InterPro"/>
</dbReference>
<comment type="subcellular location">
    <subcellularLocation>
        <location evidence="1">Cytoplasm</location>
        <location evidence="1">Cytoskeleton</location>
        <location evidence="1">Cilium axoneme</location>
    </subcellularLocation>
</comment>
<dbReference type="Gene3D" id="1.10.8.720">
    <property type="entry name" value="Region D6 of dynein motor"/>
    <property type="match status" value="1"/>
</dbReference>
<dbReference type="PANTHER" id="PTHR22878:SF71">
    <property type="entry name" value="DYNEIN, AXONEMAL, HEAVY CHAIN 3"/>
    <property type="match status" value="1"/>
</dbReference>
<keyword evidence="5" id="KW-0547">Nucleotide-binding</keyword>
<keyword evidence="12" id="KW-0966">Cell projection</keyword>